<evidence type="ECO:0000256" key="1">
    <source>
        <dbReference type="SAM" id="SignalP"/>
    </source>
</evidence>
<dbReference type="SUPFAM" id="SSF54427">
    <property type="entry name" value="NTF2-like"/>
    <property type="match status" value="1"/>
</dbReference>
<feature type="chain" id="PRO_5011667992" description="DUF4440 domain-containing protein" evidence="1">
    <location>
        <begin position="27"/>
        <end position="182"/>
    </location>
</feature>
<reference evidence="4" key="1">
    <citation type="submission" date="2016-10" db="EMBL/GenBank/DDBJ databases">
        <authorList>
            <person name="Varghese N."/>
            <person name="Submissions S."/>
        </authorList>
    </citation>
    <scope>NUCLEOTIDE SEQUENCE [LARGE SCALE GENOMIC DNA]</scope>
    <source>
        <strain evidence="4">CGMCC 1.10657</strain>
    </source>
</reference>
<dbReference type="InterPro" id="IPR027843">
    <property type="entry name" value="DUF4440"/>
</dbReference>
<name>A0A1H4AIH0_9GAMM</name>
<feature type="signal peptide" evidence="1">
    <location>
        <begin position="1"/>
        <end position="26"/>
    </location>
</feature>
<dbReference type="AlphaFoldDB" id="A0A1H4AIH0"/>
<protein>
    <recommendedName>
        <fullName evidence="2">DUF4440 domain-containing protein</fullName>
    </recommendedName>
</protein>
<feature type="domain" description="DUF4440" evidence="2">
    <location>
        <begin position="45"/>
        <end position="166"/>
    </location>
</feature>
<dbReference type="Proteomes" id="UP000198658">
    <property type="component" value="Unassembled WGS sequence"/>
</dbReference>
<dbReference type="STRING" id="658218.SAMN05216562_2792"/>
<accession>A0A1H4AIH0</accession>
<dbReference type="EMBL" id="FNQO01000003">
    <property type="protein sequence ID" value="SEA35422.1"/>
    <property type="molecule type" value="Genomic_DNA"/>
</dbReference>
<dbReference type="InterPro" id="IPR032710">
    <property type="entry name" value="NTF2-like_dom_sf"/>
</dbReference>
<keyword evidence="1" id="KW-0732">Signal</keyword>
<evidence type="ECO:0000313" key="3">
    <source>
        <dbReference type="EMBL" id="SEA35422.1"/>
    </source>
</evidence>
<evidence type="ECO:0000259" key="2">
    <source>
        <dbReference type="Pfam" id="PF14534"/>
    </source>
</evidence>
<proteinExistence type="predicted"/>
<dbReference type="Pfam" id="PF14534">
    <property type="entry name" value="DUF4440"/>
    <property type="match status" value="1"/>
</dbReference>
<dbReference type="RefSeq" id="WP_170833220.1">
    <property type="nucleotide sequence ID" value="NZ_FNQO01000003.1"/>
</dbReference>
<evidence type="ECO:0000313" key="4">
    <source>
        <dbReference type="Proteomes" id="UP000198658"/>
    </source>
</evidence>
<gene>
    <name evidence="3" type="ORF">SAMN05216562_2792</name>
</gene>
<keyword evidence="4" id="KW-1185">Reference proteome</keyword>
<organism evidence="3 4">
    <name type="scientific">Microbulbifer marinus</name>
    <dbReference type="NCBI Taxonomy" id="658218"/>
    <lineage>
        <taxon>Bacteria</taxon>
        <taxon>Pseudomonadati</taxon>
        <taxon>Pseudomonadota</taxon>
        <taxon>Gammaproteobacteria</taxon>
        <taxon>Cellvibrionales</taxon>
        <taxon>Microbulbiferaceae</taxon>
        <taxon>Microbulbifer</taxon>
    </lineage>
</organism>
<sequence length="182" mass="20010">MPKLLGALLSIAALSATLSAPLSAQAEEHPVVAGPTTPQSLIEEISAADRRLFEAVFNRCDLNASQSLVTEDFEFYHDKWGKTADSGAEFLKSIRDMCEGRKTGRNIQARRELIADSVRIFPLNNFGAIQTGTHKFYGLPPGKAPVLRETGQFTHVWQKVSGQWKLARVLSYDHQPAAEGSE</sequence>
<dbReference type="Gene3D" id="3.10.450.50">
    <property type="match status" value="1"/>
</dbReference>